<dbReference type="FunFam" id="3.90.930.12:FF:000001">
    <property type="entry name" value="50S ribosomal protein L6"/>
    <property type="match status" value="1"/>
</dbReference>
<evidence type="ECO:0000313" key="9">
    <source>
        <dbReference type="EMBL" id="OHA84869.1"/>
    </source>
</evidence>
<evidence type="ECO:0000256" key="5">
    <source>
        <dbReference type="NCBIfam" id="TIGR03654"/>
    </source>
</evidence>
<dbReference type="PANTHER" id="PTHR11655:SF14">
    <property type="entry name" value="LARGE RIBOSOMAL SUBUNIT PROTEIN UL6M"/>
    <property type="match status" value="1"/>
</dbReference>
<dbReference type="STRING" id="1802730.A2591_00905"/>
<sequence>MSRIGKQILIIPEKVTVEKTGDVVTVKGPLGTLTRSFLPDVAINIEEGTVTFAPLKETKFARSLWGTYAAHIKNMIEGVVTPFQKKLLIEGVGYKMEVSGNKLVLSVGFSHKVNLDVPEGVTATLEKSTLTLSGINKEVVGGFAAVIRSWKKPEPYKGKGIRYDKEVVRRKEGKKAA</sequence>
<dbReference type="EMBL" id="MHUZ01000034">
    <property type="protein sequence ID" value="OHA84869.1"/>
    <property type="molecule type" value="Genomic_DNA"/>
</dbReference>
<dbReference type="GO" id="GO:0003735">
    <property type="term" value="F:structural constituent of ribosome"/>
    <property type="evidence" value="ECO:0007669"/>
    <property type="project" value="UniProtKB-UniRule"/>
</dbReference>
<dbReference type="PIRSF" id="PIRSF002162">
    <property type="entry name" value="Ribosomal_L6"/>
    <property type="match status" value="1"/>
</dbReference>
<keyword evidence="3 6" id="KW-0687">Ribonucleoprotein</keyword>
<dbReference type="GO" id="GO:0002181">
    <property type="term" value="P:cytoplasmic translation"/>
    <property type="evidence" value="ECO:0007669"/>
    <property type="project" value="TreeGrafter"/>
</dbReference>
<comment type="caution">
    <text evidence="9">The sequence shown here is derived from an EMBL/GenBank/DDBJ whole genome shotgun (WGS) entry which is preliminary data.</text>
</comment>
<dbReference type="Gene3D" id="3.90.930.12">
    <property type="entry name" value="Ribosomal protein L6, alpha-beta domain"/>
    <property type="match status" value="2"/>
</dbReference>
<reference evidence="9 10" key="1">
    <citation type="journal article" date="2016" name="Nat. Commun.">
        <title>Thousands of microbial genomes shed light on interconnected biogeochemical processes in an aquifer system.</title>
        <authorList>
            <person name="Anantharaman K."/>
            <person name="Brown C.T."/>
            <person name="Hug L.A."/>
            <person name="Sharon I."/>
            <person name="Castelle C.J."/>
            <person name="Probst A.J."/>
            <person name="Thomas B.C."/>
            <person name="Singh A."/>
            <person name="Wilkins M.J."/>
            <person name="Karaoz U."/>
            <person name="Brodie E.L."/>
            <person name="Williams K.H."/>
            <person name="Hubbard S.S."/>
            <person name="Banfield J.F."/>
        </authorList>
    </citation>
    <scope>NUCLEOTIDE SEQUENCE [LARGE SCALE GENOMIC DNA]</scope>
</reference>
<dbReference type="InterPro" id="IPR019906">
    <property type="entry name" value="Ribosomal_uL6_bac-type"/>
</dbReference>
<evidence type="ECO:0000256" key="3">
    <source>
        <dbReference type="ARBA" id="ARBA00023274"/>
    </source>
</evidence>
<keyword evidence="7" id="KW-0699">rRNA-binding</keyword>
<proteinExistence type="inferred from homology"/>
<dbReference type="PROSITE" id="PS00525">
    <property type="entry name" value="RIBOSOMAL_L6_1"/>
    <property type="match status" value="1"/>
</dbReference>
<dbReference type="GO" id="GO:0019843">
    <property type="term" value="F:rRNA binding"/>
    <property type="evidence" value="ECO:0007669"/>
    <property type="project" value="UniProtKB-UniRule"/>
</dbReference>
<evidence type="ECO:0000259" key="8">
    <source>
        <dbReference type="Pfam" id="PF00347"/>
    </source>
</evidence>
<keyword evidence="2 6" id="KW-0689">Ribosomal protein</keyword>
<gene>
    <name evidence="9" type="ORF">A2591_00905</name>
</gene>
<feature type="domain" description="Large ribosomal subunit protein uL6 alpha-beta" evidence="8">
    <location>
        <begin position="11"/>
        <end position="79"/>
    </location>
</feature>
<comment type="function">
    <text evidence="7">This protein binds to the 23S rRNA, and is important in its secondary structure. It is located near the subunit interface in the base of the L7/L12 stalk, and near the tRNA binding site of the peptidyltransferase center.</text>
</comment>
<dbReference type="InterPro" id="IPR036789">
    <property type="entry name" value="Ribosomal_uL6-like_a/b-dom_sf"/>
</dbReference>
<dbReference type="SUPFAM" id="SSF56053">
    <property type="entry name" value="Ribosomal protein L6"/>
    <property type="match status" value="2"/>
</dbReference>
<dbReference type="InterPro" id="IPR020040">
    <property type="entry name" value="Ribosomal_uL6_a/b-dom"/>
</dbReference>
<evidence type="ECO:0000256" key="1">
    <source>
        <dbReference type="ARBA" id="ARBA00009356"/>
    </source>
</evidence>
<protein>
    <recommendedName>
        <fullName evidence="4 5">50S ribosomal protein L6</fullName>
    </recommendedName>
</protein>
<organism evidence="9 10">
    <name type="scientific">Candidatus Yonathbacteria bacterium RIFOXYD1_FULL_52_36</name>
    <dbReference type="NCBI Taxonomy" id="1802730"/>
    <lineage>
        <taxon>Bacteria</taxon>
        <taxon>Candidatus Yonathiibacteriota</taxon>
    </lineage>
</organism>
<dbReference type="Pfam" id="PF00347">
    <property type="entry name" value="Ribosomal_L6"/>
    <property type="match status" value="2"/>
</dbReference>
<dbReference type="PANTHER" id="PTHR11655">
    <property type="entry name" value="60S/50S RIBOSOMAL PROTEIN L6/L9"/>
    <property type="match status" value="1"/>
</dbReference>
<feature type="domain" description="Large ribosomal subunit protein uL6 alpha-beta" evidence="8">
    <location>
        <begin position="91"/>
        <end position="163"/>
    </location>
</feature>
<keyword evidence="7" id="KW-0694">RNA-binding</keyword>
<dbReference type="InterPro" id="IPR000702">
    <property type="entry name" value="Ribosomal_uL6-like"/>
</dbReference>
<evidence type="ECO:0000313" key="10">
    <source>
        <dbReference type="Proteomes" id="UP000178168"/>
    </source>
</evidence>
<dbReference type="PRINTS" id="PR00059">
    <property type="entry name" value="RIBOSOMALL6"/>
</dbReference>
<evidence type="ECO:0000256" key="6">
    <source>
        <dbReference type="RuleBase" id="RU003869"/>
    </source>
</evidence>
<dbReference type="InterPro" id="IPR002358">
    <property type="entry name" value="Ribosomal_uL6_CS"/>
</dbReference>
<dbReference type="GO" id="GO:0022625">
    <property type="term" value="C:cytosolic large ribosomal subunit"/>
    <property type="evidence" value="ECO:0007669"/>
    <property type="project" value="UniProtKB-UniRule"/>
</dbReference>
<comment type="similarity">
    <text evidence="1 6">Belongs to the universal ribosomal protein uL6 family.</text>
</comment>
<evidence type="ECO:0000256" key="7">
    <source>
        <dbReference type="RuleBase" id="RU003870"/>
    </source>
</evidence>
<evidence type="ECO:0000256" key="4">
    <source>
        <dbReference type="ARBA" id="ARBA00035454"/>
    </source>
</evidence>
<evidence type="ECO:0000256" key="2">
    <source>
        <dbReference type="ARBA" id="ARBA00022980"/>
    </source>
</evidence>
<dbReference type="Proteomes" id="UP000178168">
    <property type="component" value="Unassembled WGS sequence"/>
</dbReference>
<dbReference type="AlphaFoldDB" id="A0A1G2SJR9"/>
<accession>A0A1G2SJR9</accession>
<name>A0A1G2SJR9_9BACT</name>
<dbReference type="NCBIfam" id="TIGR03654">
    <property type="entry name" value="L6_bact"/>
    <property type="match status" value="1"/>
</dbReference>